<evidence type="ECO:0000256" key="6">
    <source>
        <dbReference type="ARBA" id="ARBA00044691"/>
    </source>
</evidence>
<comment type="caution">
    <text evidence="8">The sequence shown here is derived from an EMBL/GenBank/DDBJ whole genome shotgun (WGS) entry which is preliminary data.</text>
</comment>
<accession>A0ABD0NRA1</accession>
<evidence type="ECO:0000256" key="2">
    <source>
        <dbReference type="ARBA" id="ARBA00022475"/>
    </source>
</evidence>
<dbReference type="InterPro" id="IPR003976">
    <property type="entry name" value="2pore_dom_K_chnl_TREK"/>
</dbReference>
<evidence type="ECO:0000256" key="5">
    <source>
        <dbReference type="ARBA" id="ARBA00044657"/>
    </source>
</evidence>
<keyword evidence="9" id="KW-1185">Reference proteome</keyword>
<dbReference type="GO" id="GO:0005886">
    <property type="term" value="C:plasma membrane"/>
    <property type="evidence" value="ECO:0007669"/>
    <property type="project" value="UniProtKB-SubCell"/>
</dbReference>
<evidence type="ECO:0000256" key="4">
    <source>
        <dbReference type="ARBA" id="ARBA00034430"/>
    </source>
</evidence>
<keyword evidence="7" id="KW-1133">Transmembrane helix</keyword>
<dbReference type="AlphaFoldDB" id="A0ABD0NRA1"/>
<evidence type="ECO:0000256" key="3">
    <source>
        <dbReference type="ARBA" id="ARBA00023157"/>
    </source>
</evidence>
<gene>
    <name evidence="8" type="ORF">M9458_039534</name>
</gene>
<keyword evidence="7" id="KW-0472">Membrane</keyword>
<comment type="catalytic activity">
    <reaction evidence="5">
        <text>Rb(+)(in) = Rb(+)(out)</text>
        <dbReference type="Rhea" id="RHEA:78547"/>
        <dbReference type="ChEBI" id="CHEBI:49847"/>
    </reaction>
</comment>
<keyword evidence="7" id="KW-0812">Transmembrane</keyword>
<name>A0ABD0NRA1_CIRMR</name>
<protein>
    <submittedName>
        <fullName evidence="8">Uncharacterized protein</fullName>
    </submittedName>
</protein>
<organism evidence="8 9">
    <name type="scientific">Cirrhinus mrigala</name>
    <name type="common">Mrigala</name>
    <dbReference type="NCBI Taxonomy" id="683832"/>
    <lineage>
        <taxon>Eukaryota</taxon>
        <taxon>Metazoa</taxon>
        <taxon>Chordata</taxon>
        <taxon>Craniata</taxon>
        <taxon>Vertebrata</taxon>
        <taxon>Euteleostomi</taxon>
        <taxon>Actinopterygii</taxon>
        <taxon>Neopterygii</taxon>
        <taxon>Teleostei</taxon>
        <taxon>Ostariophysi</taxon>
        <taxon>Cypriniformes</taxon>
        <taxon>Cyprinidae</taxon>
        <taxon>Labeoninae</taxon>
        <taxon>Labeonini</taxon>
        <taxon>Cirrhinus</taxon>
    </lineage>
</organism>
<reference evidence="8 9" key="1">
    <citation type="submission" date="2024-05" db="EMBL/GenBank/DDBJ databases">
        <title>Genome sequencing and assembly of Indian major carp, Cirrhinus mrigala (Hamilton, 1822).</title>
        <authorList>
            <person name="Mohindra V."/>
            <person name="Chowdhury L.M."/>
            <person name="Lal K."/>
            <person name="Jena J.K."/>
        </authorList>
    </citation>
    <scope>NUCLEOTIDE SEQUENCE [LARGE SCALE GENOMIC DNA]</scope>
    <source>
        <strain evidence="8">CM1030</strain>
        <tissue evidence="8">Blood</tissue>
    </source>
</reference>
<evidence type="ECO:0000256" key="7">
    <source>
        <dbReference type="SAM" id="Phobius"/>
    </source>
</evidence>
<feature type="non-terminal residue" evidence="8">
    <location>
        <position position="1"/>
    </location>
</feature>
<feature type="transmembrane region" description="Helical" evidence="7">
    <location>
        <begin position="21"/>
        <end position="40"/>
    </location>
</feature>
<keyword evidence="3" id="KW-1015">Disulfide bond</keyword>
<proteinExistence type="predicted"/>
<dbReference type="Gene3D" id="1.10.287.70">
    <property type="match status" value="1"/>
</dbReference>
<dbReference type="EMBL" id="JAMKFB020000020">
    <property type="protein sequence ID" value="KAL0163781.1"/>
    <property type="molecule type" value="Genomic_DNA"/>
</dbReference>
<comment type="catalytic activity">
    <reaction evidence="4">
        <text>K(+)(in) = K(+)(out)</text>
        <dbReference type="Rhea" id="RHEA:29463"/>
        <dbReference type="ChEBI" id="CHEBI:29103"/>
    </reaction>
</comment>
<comment type="catalytic activity">
    <reaction evidence="6">
        <text>Cs(+)(in) = Cs(+)(out)</text>
        <dbReference type="Rhea" id="RHEA:78555"/>
        <dbReference type="ChEBI" id="CHEBI:49547"/>
    </reaction>
</comment>
<dbReference type="GO" id="GO:0005267">
    <property type="term" value="F:potassium channel activity"/>
    <property type="evidence" value="ECO:0007669"/>
    <property type="project" value="UniProtKB-ARBA"/>
</dbReference>
<evidence type="ECO:0000313" key="8">
    <source>
        <dbReference type="EMBL" id="KAL0163781.1"/>
    </source>
</evidence>
<keyword evidence="2" id="KW-1003">Cell membrane</keyword>
<evidence type="ECO:0000313" key="9">
    <source>
        <dbReference type="Proteomes" id="UP001529510"/>
    </source>
</evidence>
<sequence>PVLRKSPDDFEPRVTVMRWKTVLSVFLLVVLYLILGATVFKELEQPHETSQKLAILVEKLEFLEQHPCVNSSDLENLVK</sequence>
<evidence type="ECO:0000256" key="1">
    <source>
        <dbReference type="ARBA" id="ARBA00004651"/>
    </source>
</evidence>
<dbReference type="Proteomes" id="UP001529510">
    <property type="component" value="Unassembled WGS sequence"/>
</dbReference>
<comment type="subcellular location">
    <subcellularLocation>
        <location evidence="1">Cell membrane</location>
        <topology evidence="1">Multi-pass membrane protein</topology>
    </subcellularLocation>
</comment>
<dbReference type="PRINTS" id="PR01499">
    <property type="entry name" value="TREKCHANNEL"/>
</dbReference>
<feature type="non-terminal residue" evidence="8">
    <location>
        <position position="79"/>
    </location>
</feature>